<dbReference type="AlphaFoldDB" id="A0A8J3FA54"/>
<protein>
    <recommendedName>
        <fullName evidence="1">DUF397 domain-containing protein</fullName>
    </recommendedName>
</protein>
<comment type="caution">
    <text evidence="2">The sequence shown here is derived from an EMBL/GenBank/DDBJ whole genome shotgun (WGS) entry which is preliminary data.</text>
</comment>
<proteinExistence type="predicted"/>
<sequence length="69" mass="7283">MEKYTAWRKSSRSGGANDNCVEVAFAPDGSVGVRDSKNRDGAVLDFTAAEWGAFVGGVKDNEFDAPSAP</sequence>
<dbReference type="EMBL" id="BMQB01000005">
    <property type="protein sequence ID" value="GGJ96377.1"/>
    <property type="molecule type" value="Genomic_DNA"/>
</dbReference>
<dbReference type="RefSeq" id="WP_373291282.1">
    <property type="nucleotide sequence ID" value="NZ_BMQB01000005.1"/>
</dbReference>
<dbReference type="InterPro" id="IPR007278">
    <property type="entry name" value="DUF397"/>
</dbReference>
<organism evidence="2 3">
    <name type="scientific">Pilimelia anulata</name>
    <dbReference type="NCBI Taxonomy" id="53371"/>
    <lineage>
        <taxon>Bacteria</taxon>
        <taxon>Bacillati</taxon>
        <taxon>Actinomycetota</taxon>
        <taxon>Actinomycetes</taxon>
        <taxon>Micromonosporales</taxon>
        <taxon>Micromonosporaceae</taxon>
        <taxon>Pilimelia</taxon>
    </lineage>
</organism>
<dbReference type="Proteomes" id="UP000649739">
    <property type="component" value="Unassembled WGS sequence"/>
</dbReference>
<gene>
    <name evidence="2" type="ORF">GCM10010123_27940</name>
</gene>
<evidence type="ECO:0000313" key="3">
    <source>
        <dbReference type="Proteomes" id="UP000649739"/>
    </source>
</evidence>
<evidence type="ECO:0000313" key="2">
    <source>
        <dbReference type="EMBL" id="GGJ96377.1"/>
    </source>
</evidence>
<reference evidence="2" key="1">
    <citation type="journal article" date="2014" name="Int. J. Syst. Evol. Microbiol.">
        <title>Complete genome sequence of Corynebacterium casei LMG S-19264T (=DSM 44701T), isolated from a smear-ripened cheese.</title>
        <authorList>
            <consortium name="US DOE Joint Genome Institute (JGI-PGF)"/>
            <person name="Walter F."/>
            <person name="Albersmeier A."/>
            <person name="Kalinowski J."/>
            <person name="Ruckert C."/>
        </authorList>
    </citation>
    <scope>NUCLEOTIDE SEQUENCE</scope>
    <source>
        <strain evidence="2">JCM 3090</strain>
    </source>
</reference>
<evidence type="ECO:0000259" key="1">
    <source>
        <dbReference type="Pfam" id="PF04149"/>
    </source>
</evidence>
<dbReference type="Pfam" id="PF04149">
    <property type="entry name" value="DUF397"/>
    <property type="match status" value="1"/>
</dbReference>
<reference evidence="2" key="2">
    <citation type="submission" date="2020-09" db="EMBL/GenBank/DDBJ databases">
        <authorList>
            <person name="Sun Q."/>
            <person name="Ohkuma M."/>
        </authorList>
    </citation>
    <scope>NUCLEOTIDE SEQUENCE</scope>
    <source>
        <strain evidence="2">JCM 3090</strain>
    </source>
</reference>
<keyword evidence="3" id="KW-1185">Reference proteome</keyword>
<feature type="domain" description="DUF397" evidence="1">
    <location>
        <begin position="6"/>
        <end position="59"/>
    </location>
</feature>
<accession>A0A8J3FA54</accession>
<name>A0A8J3FA54_9ACTN</name>